<dbReference type="GO" id="GO:0006508">
    <property type="term" value="P:proteolysis"/>
    <property type="evidence" value="ECO:0007669"/>
    <property type="project" value="InterPro"/>
</dbReference>
<sequence>MRRFLKFILVVLLLSLSLGLQASQRFFNLTYEQVKIDSVLPRFAYSIPLHGDYRDSVYRVSIVYPEFVDMSQRNIEHYNRLSGAALPAMPPVQQFIAMNRRRPELVVSFLPFVYRDGRYRILASFMLKVESFAVAKAKAYSHLPATRSNPSDRYAKQSVLANGRWVKIRVPSSGVYQLTETLVRKAGFTDINKVHVYGYGGNLQHEVLTEADLVKGDDLHEVAQCVVDGRHLFYARGPVSWESKYSVRRIRNPYSDYGYYFLTETEVTSSPVDTTSFLKTFYASADDYHSLYERDGFAWYQGGRNLFDPEPIAVGQSKSIQLRKPRATDSGRICVAVSAGSNSEVEVYMGDRQLGRLPIRLLEYDKGNERRAVYPFVSTDELKPLEIKVVSGGPVRLDYVSITWDGAVPAPIFKSNDFAVPELVGVVGNQNRHADAQADMVIIVPSSGKLTAQAMRLKEFHEKKDGLRVNIVPADELYNEFSSGTPDANAYRRYLKMLYDRAASADDAPRYLLLFGDGVWDNRMLTNETKGLNPDDYLLCYESENSFNQVECYVDDNFFGLLDDGEGGDLQARDLPDVAVGRFPVSTADEAKIMVDKTISYATNANAGAWQNTLVFMGDDGNNNLHMDDANTAADEMASQHQGYVVRKIMWDAYKRETSATGNSFPDVRKAILQQQARGALVMDYAGHGSEIQISHEGVLRINDFASFTNSNLPLWITASCDIMPFDGTAATIGETALLNPRGGAVAFFGTARTVYAIYNKPMNMAYLKYVLGTTNGQATTIGEASRLAQVEMITTGQDLTSNKLQYALLGDPALRLHQPKPQAVVDSINGIAIGTTPLPVIKAGGTVRIAGHINSDKPFNGVATMTVRDSRELVTCRLNDNTEAENAFQYYDRPTTIFTGSDSVKAGKFSFSFAVPRDINYSNGNGLINVYAVNDDHDHIVHGSCDRFLVGGSAELTNDSIGPSIYCYLNSPSFENGGRVNSTPYFVARLTDKDGINVSGSGIGHNLELIIDGDMNKTYVLNDNFQYEFGSYTSGSTYYNIPPLAPGKHRLQFKAWDILNNSSTTWLDFEIAKGLRPNLFSVDVSQNPARTGTRFIINHDRVGSKMDVELEVFDTSGRLLWRHKEQGVPTSNAYTVDWNLRTDGGSQLQTGIYLYRAKIACEGSEQASKAQKLIVVGNK</sequence>
<dbReference type="RefSeq" id="WP_018919913.1">
    <property type="nucleotide sequence ID" value="NZ_LR134384.1"/>
</dbReference>
<keyword evidence="1 2" id="KW-0732">Signal</keyword>
<gene>
    <name evidence="4" type="ORF">NCTC13071_00923</name>
</gene>
<proteinExistence type="predicted"/>
<dbReference type="InterPro" id="IPR001769">
    <property type="entry name" value="Gingipain"/>
</dbReference>
<dbReference type="Gene3D" id="3.40.50.10390">
    <property type="entry name" value="Gingipain r, domain 1"/>
    <property type="match status" value="1"/>
</dbReference>
<feature type="domain" description="Gingipain" evidence="3">
    <location>
        <begin position="440"/>
        <end position="817"/>
    </location>
</feature>
<dbReference type="Proteomes" id="UP000274578">
    <property type="component" value="Chromosome 1"/>
</dbReference>
<dbReference type="GeneID" id="85011795"/>
<dbReference type="GO" id="GO:0008234">
    <property type="term" value="F:cysteine-type peptidase activity"/>
    <property type="evidence" value="ECO:0007669"/>
    <property type="project" value="InterPro"/>
</dbReference>
<dbReference type="Pfam" id="PF01364">
    <property type="entry name" value="Peptidase_C25"/>
    <property type="match status" value="1"/>
</dbReference>
<organism evidence="4 5">
    <name type="scientific">Segatella oris</name>
    <dbReference type="NCBI Taxonomy" id="28135"/>
    <lineage>
        <taxon>Bacteria</taxon>
        <taxon>Pseudomonadati</taxon>
        <taxon>Bacteroidota</taxon>
        <taxon>Bacteroidia</taxon>
        <taxon>Bacteroidales</taxon>
        <taxon>Prevotellaceae</taxon>
        <taxon>Segatella</taxon>
    </lineage>
</organism>
<accession>A0A3S4X6F1</accession>
<dbReference type="InterPro" id="IPR029030">
    <property type="entry name" value="Caspase-like_dom_sf"/>
</dbReference>
<dbReference type="EMBL" id="LR134384">
    <property type="protein sequence ID" value="VEH14937.1"/>
    <property type="molecule type" value="Genomic_DNA"/>
</dbReference>
<reference evidence="4 5" key="1">
    <citation type="submission" date="2018-12" db="EMBL/GenBank/DDBJ databases">
        <authorList>
            <consortium name="Pathogen Informatics"/>
        </authorList>
    </citation>
    <scope>NUCLEOTIDE SEQUENCE [LARGE SCALE GENOMIC DNA]</scope>
    <source>
        <strain evidence="4 5">NCTC13071</strain>
    </source>
</reference>
<feature type="chain" id="PRO_5018557528" evidence="2">
    <location>
        <begin position="23"/>
        <end position="1180"/>
    </location>
</feature>
<dbReference type="Gene3D" id="2.60.40.4070">
    <property type="match status" value="1"/>
</dbReference>
<evidence type="ECO:0000313" key="5">
    <source>
        <dbReference type="Proteomes" id="UP000274578"/>
    </source>
</evidence>
<evidence type="ECO:0000256" key="2">
    <source>
        <dbReference type="SAM" id="SignalP"/>
    </source>
</evidence>
<evidence type="ECO:0000313" key="4">
    <source>
        <dbReference type="EMBL" id="VEH14937.1"/>
    </source>
</evidence>
<dbReference type="SUPFAM" id="SSF52129">
    <property type="entry name" value="Caspase-like"/>
    <property type="match status" value="1"/>
</dbReference>
<dbReference type="InterPro" id="IPR029031">
    <property type="entry name" value="Gingipain_N_sf"/>
</dbReference>
<dbReference type="AlphaFoldDB" id="A0A3S4X6F1"/>
<feature type="signal peptide" evidence="2">
    <location>
        <begin position="1"/>
        <end position="22"/>
    </location>
</feature>
<dbReference type="Gene3D" id="3.40.50.1460">
    <property type="match status" value="1"/>
</dbReference>
<name>A0A3S4X6F1_9BACT</name>
<dbReference type="CDD" id="cd02258">
    <property type="entry name" value="Peptidase_C25_N"/>
    <property type="match status" value="1"/>
</dbReference>
<evidence type="ECO:0000256" key="1">
    <source>
        <dbReference type="ARBA" id="ARBA00022729"/>
    </source>
</evidence>
<dbReference type="NCBIfam" id="NF033707">
    <property type="entry name" value="T9SS_sortase"/>
    <property type="match status" value="1"/>
</dbReference>
<evidence type="ECO:0000259" key="3">
    <source>
        <dbReference type="Pfam" id="PF01364"/>
    </source>
</evidence>
<dbReference type="KEGG" id="poc:NCTC13071_00923"/>
<protein>
    <submittedName>
        <fullName evidence="4">Peptidase family C25</fullName>
    </submittedName>
</protein>